<gene>
    <name evidence="2" type="ORF">Srubr_59160</name>
</gene>
<protein>
    <recommendedName>
        <fullName evidence="4">Transposase</fullName>
    </recommendedName>
</protein>
<proteinExistence type="predicted"/>
<evidence type="ECO:0000313" key="2">
    <source>
        <dbReference type="EMBL" id="GHI56070.1"/>
    </source>
</evidence>
<accession>A0ABQ3RJU2</accession>
<name>A0ABQ3RJU2_STRRR</name>
<keyword evidence="3" id="KW-1185">Reference proteome</keyword>
<reference evidence="3" key="1">
    <citation type="submission" date="2023-07" db="EMBL/GenBank/DDBJ databases">
        <title>Whole genome shotgun sequence of Streptomyces achromogenes subsp. rubradiris NBRC 14000.</title>
        <authorList>
            <person name="Komaki H."/>
            <person name="Tamura T."/>
        </authorList>
    </citation>
    <scope>NUCLEOTIDE SEQUENCE [LARGE SCALE GENOMIC DNA]</scope>
    <source>
        <strain evidence="3">NBRC 14000</strain>
    </source>
</reference>
<dbReference type="Proteomes" id="UP000646738">
    <property type="component" value="Unassembled WGS sequence"/>
</dbReference>
<evidence type="ECO:0000313" key="3">
    <source>
        <dbReference type="Proteomes" id="UP000646738"/>
    </source>
</evidence>
<comment type="caution">
    <text evidence="2">The sequence shown here is derived from an EMBL/GenBank/DDBJ whole genome shotgun (WGS) entry which is preliminary data.</text>
</comment>
<evidence type="ECO:0000256" key="1">
    <source>
        <dbReference type="SAM" id="MobiDB-lite"/>
    </source>
</evidence>
<evidence type="ECO:0008006" key="4">
    <source>
        <dbReference type="Google" id="ProtNLM"/>
    </source>
</evidence>
<sequence length="66" mass="7551">MVRMEIPDHHCLLVTQSEDRKIGEVPLLVLLFRNKVRNGALSHAKRTLCDHRRPSGRLPQAPKAFP</sequence>
<feature type="region of interest" description="Disordered" evidence="1">
    <location>
        <begin position="43"/>
        <end position="66"/>
    </location>
</feature>
<dbReference type="EMBL" id="BNEA01000015">
    <property type="protein sequence ID" value="GHI56070.1"/>
    <property type="molecule type" value="Genomic_DNA"/>
</dbReference>
<organism evidence="2 3">
    <name type="scientific">Streptomyces rubradiris</name>
    <name type="common">Streptomyces achromogenes subsp. rubradiris</name>
    <dbReference type="NCBI Taxonomy" id="285531"/>
    <lineage>
        <taxon>Bacteria</taxon>
        <taxon>Bacillati</taxon>
        <taxon>Actinomycetota</taxon>
        <taxon>Actinomycetes</taxon>
        <taxon>Kitasatosporales</taxon>
        <taxon>Streptomycetaceae</taxon>
        <taxon>Streptomyces</taxon>
    </lineage>
</organism>